<dbReference type="RefSeq" id="XP_011321125.1">
    <property type="nucleotide sequence ID" value="XM_011322823.1"/>
</dbReference>
<dbReference type="EMBL" id="HG970333">
    <property type="protein sequence ID" value="CEF79494.1"/>
    <property type="molecule type" value="Genomic_DNA"/>
</dbReference>
<organism evidence="1 3">
    <name type="scientific">Gibberella zeae (strain ATCC MYA-4620 / CBS 123657 / FGSC 9075 / NRRL 31084 / PH-1)</name>
    <name type="common">Wheat head blight fungus</name>
    <name type="synonym">Fusarium graminearum</name>
    <dbReference type="NCBI Taxonomy" id="229533"/>
    <lineage>
        <taxon>Eukaryota</taxon>
        <taxon>Fungi</taxon>
        <taxon>Dikarya</taxon>
        <taxon>Ascomycota</taxon>
        <taxon>Pezizomycotina</taxon>
        <taxon>Sordariomycetes</taxon>
        <taxon>Hypocreomycetidae</taxon>
        <taxon>Hypocreales</taxon>
        <taxon>Nectriaceae</taxon>
        <taxon>Fusarium</taxon>
    </lineage>
</organism>
<gene>
    <name evidence="2" type="primary">FG04472.1</name>
    <name evidence="1" type="ORF">FGRAMPH1_01T15385</name>
</gene>
<reference evidence="2 3" key="2">
    <citation type="journal article" date="2010" name="Nature">
        <title>Comparative genomics reveals mobile pathogenicity chromosomes in Fusarium.</title>
        <authorList>
            <person name="Ma L.J."/>
            <person name="van der Does H.C."/>
            <person name="Borkovich K.A."/>
            <person name="Coleman J.J."/>
            <person name="Daboussi M.J."/>
            <person name="Di Pietro A."/>
            <person name="Dufresne M."/>
            <person name="Freitag M."/>
            <person name="Grabherr M."/>
            <person name="Henrissat B."/>
            <person name="Houterman P.M."/>
            <person name="Kang S."/>
            <person name="Shim W.B."/>
            <person name="Woloshuk C."/>
            <person name="Xie X."/>
            <person name="Xu J.R."/>
            <person name="Antoniw J."/>
            <person name="Baker S.E."/>
            <person name="Bluhm B.H."/>
            <person name="Breakspear A."/>
            <person name="Brown D.W."/>
            <person name="Butchko R.A."/>
            <person name="Chapman S."/>
            <person name="Coulson R."/>
            <person name="Coutinho P.M."/>
            <person name="Danchin E.G."/>
            <person name="Diener A."/>
            <person name="Gale L.R."/>
            <person name="Gardiner D.M."/>
            <person name="Goff S."/>
            <person name="Hammond-Kosack K.E."/>
            <person name="Hilburn K."/>
            <person name="Hua-Van A."/>
            <person name="Jonkers W."/>
            <person name="Kazan K."/>
            <person name="Kodira C.D."/>
            <person name="Koehrsen M."/>
            <person name="Kumar L."/>
            <person name="Lee Y.H."/>
            <person name="Li L."/>
            <person name="Manners J.M."/>
            <person name="Miranda-Saavedra D."/>
            <person name="Mukherjee M."/>
            <person name="Park G."/>
            <person name="Park J."/>
            <person name="Park S.Y."/>
            <person name="Proctor R.H."/>
            <person name="Regev A."/>
            <person name="Ruiz-Roldan M.C."/>
            <person name="Sain D."/>
            <person name="Sakthikumar S."/>
            <person name="Sykes S."/>
            <person name="Schwartz D.C."/>
            <person name="Turgeon B.G."/>
            <person name="Wapinski I."/>
            <person name="Yoder O."/>
            <person name="Young S."/>
            <person name="Zeng Q."/>
            <person name="Zhou S."/>
            <person name="Galagan J."/>
            <person name="Cuomo C.A."/>
            <person name="Kistler H.C."/>
            <person name="Rep M."/>
        </authorList>
    </citation>
    <scope>GENOME REANNOTATION</scope>
    <source>
        <strain evidence="3">ATCC MYA-4620 / CBS 123657 / FGSC 9075 / NRRL 31084 / PH-1</strain>
        <strain evidence="2">PH-1 / ATCC MYA-4620 / FGSC 9075 / NRRL 31084</strain>
    </source>
</reference>
<dbReference type="AlphaFoldDB" id="I1RKQ7"/>
<dbReference type="EnsemblFungi" id="CEF79494">
    <property type="protein sequence ID" value="CEF79494"/>
    <property type="gene ID" value="FGRRES_04472"/>
</dbReference>
<evidence type="ECO:0000313" key="1">
    <source>
        <dbReference type="EMBL" id="CEF79494.1"/>
    </source>
</evidence>
<dbReference type="HOGENOM" id="CLU_2291941_0_0_1"/>
<dbReference type="Proteomes" id="UP000070720">
    <property type="component" value="Chromosome 2"/>
</dbReference>
<reference evidence="1 3" key="3">
    <citation type="journal article" date="2015" name="BMC Genomics">
        <title>The completed genome sequence of the pathogenic ascomycete fungus Fusarium graminearum.</title>
        <authorList>
            <person name="King R."/>
            <person name="Urban M."/>
            <person name="Hammond-Kosack M.C."/>
            <person name="Hassani-Pak K."/>
            <person name="Hammond-Kosack K.E."/>
        </authorList>
    </citation>
    <scope>NUCLEOTIDE SEQUENCE [LARGE SCALE GENOMIC DNA]</scope>
    <source>
        <strain evidence="3">ATCC MYA-4620 / CBS 123657 / FGSC 9075 / NRRL 31084 / PH-1</strain>
        <strain evidence="1">PH-1</strain>
    </source>
</reference>
<protein>
    <submittedName>
        <fullName evidence="1">Chromosome 2, complete genome</fullName>
    </submittedName>
</protein>
<dbReference type="KEGG" id="fgr:FGSG_04472"/>
<evidence type="ECO:0000313" key="2">
    <source>
        <dbReference type="EnsemblFungi" id="CEF79494"/>
    </source>
</evidence>
<reference evidence="2 3" key="1">
    <citation type="journal article" date="2007" name="Science">
        <title>The Fusarium graminearum genome reveals a link between localized polymorphism and pathogen specialization.</title>
        <authorList>
            <person name="Cuomo C.A."/>
            <person name="Gueldener U."/>
            <person name="Xu J.-R."/>
            <person name="Trail F."/>
            <person name="Turgeon B.G."/>
            <person name="Di Pietro A."/>
            <person name="Walton J.D."/>
            <person name="Ma L.-J."/>
            <person name="Baker S.E."/>
            <person name="Rep M."/>
            <person name="Adam G."/>
            <person name="Antoniw J."/>
            <person name="Baldwin T."/>
            <person name="Calvo S.E."/>
            <person name="Chang Y.-L."/>
            <person name="DeCaprio D."/>
            <person name="Gale L.R."/>
            <person name="Gnerre S."/>
            <person name="Goswami R.S."/>
            <person name="Hammond-Kosack K."/>
            <person name="Harris L.J."/>
            <person name="Hilburn K."/>
            <person name="Kennell J.C."/>
            <person name="Kroken S."/>
            <person name="Magnuson J.K."/>
            <person name="Mannhaupt G."/>
            <person name="Mauceli E.W."/>
            <person name="Mewes H.-W."/>
            <person name="Mitterbauer R."/>
            <person name="Muehlbauer G."/>
            <person name="Muensterkoetter M."/>
            <person name="Nelson D."/>
            <person name="O'Donnell K."/>
            <person name="Ouellet T."/>
            <person name="Qi W."/>
            <person name="Quesneville H."/>
            <person name="Roncero M.I.G."/>
            <person name="Seong K.-Y."/>
            <person name="Tetko I.V."/>
            <person name="Urban M."/>
            <person name="Waalwijk C."/>
            <person name="Ward T.J."/>
            <person name="Yao J."/>
            <person name="Birren B.W."/>
            <person name="Kistler H.C."/>
        </authorList>
    </citation>
    <scope>NUCLEOTIDE SEQUENCE [LARGE SCALE GENOMIC DNA]</scope>
    <source>
        <strain evidence="3">ATCC MYA-4620 / CBS 123657 / FGSC 9075 / NRRL 31084 / PH-1</strain>
        <strain evidence="2">PH-1 / ATCC MYA-4620 / FGSC 9075 / NRRL 31084</strain>
    </source>
</reference>
<reference evidence="2" key="4">
    <citation type="submission" date="2017-01" db="UniProtKB">
        <authorList>
            <consortium name="EnsemblFungi"/>
        </authorList>
    </citation>
    <scope>IDENTIFICATION</scope>
    <source>
        <strain evidence="2">PH-1 / ATCC MYA-4620 / FGSC 9075 / NRRL 31084</strain>
    </source>
</reference>
<proteinExistence type="predicted"/>
<keyword evidence="3" id="KW-1185">Reference proteome</keyword>
<evidence type="ECO:0000313" key="3">
    <source>
        <dbReference type="Proteomes" id="UP000070720"/>
    </source>
</evidence>
<accession>I1RKQ7</accession>
<accession>A0A098DKJ4</accession>
<dbReference type="InParanoid" id="I1RKQ7"/>
<dbReference type="VEuPathDB" id="FungiDB:FGRAMPH1_01G15385"/>
<sequence length="101" mass="11528">MTSLDPCRSDLSALILLHVRRKQGYYSEGCEKALRGMMKQGLKERWLGVSHVPLKGSLKGLQNEIQLNKSPIELIEIVESISWGNRICHKMRLRKLLQALS</sequence>
<name>I1RKQ7_GIBZE</name>